<dbReference type="SMART" id="SM00331">
    <property type="entry name" value="PP2C_SIG"/>
    <property type="match status" value="1"/>
</dbReference>
<evidence type="ECO:0000313" key="5">
    <source>
        <dbReference type="Proteomes" id="UP000658720"/>
    </source>
</evidence>
<evidence type="ECO:0000259" key="2">
    <source>
        <dbReference type="SMART" id="SM00065"/>
    </source>
</evidence>
<feature type="domain" description="GAF" evidence="2">
    <location>
        <begin position="34"/>
        <end position="173"/>
    </location>
</feature>
<dbReference type="RefSeq" id="WP_194018858.1">
    <property type="nucleotide sequence ID" value="NZ_JADEVV010000005.1"/>
</dbReference>
<dbReference type="Gene3D" id="3.60.40.10">
    <property type="entry name" value="PPM-type phosphatase domain"/>
    <property type="match status" value="1"/>
</dbReference>
<organism evidence="4 5">
    <name type="scientific">Synechocystis salina LEGE 00031</name>
    <dbReference type="NCBI Taxonomy" id="1828736"/>
    <lineage>
        <taxon>Bacteria</taxon>
        <taxon>Bacillati</taxon>
        <taxon>Cyanobacteriota</taxon>
        <taxon>Cyanophyceae</taxon>
        <taxon>Synechococcales</taxon>
        <taxon>Merismopediaceae</taxon>
        <taxon>Synechocystis</taxon>
    </lineage>
</organism>
<dbReference type="InterPro" id="IPR029016">
    <property type="entry name" value="GAF-like_dom_sf"/>
</dbReference>
<dbReference type="InterPro" id="IPR003018">
    <property type="entry name" value="GAF"/>
</dbReference>
<dbReference type="InterPro" id="IPR001932">
    <property type="entry name" value="PPM-type_phosphatase-like_dom"/>
</dbReference>
<evidence type="ECO:0000259" key="3">
    <source>
        <dbReference type="SMART" id="SM00331"/>
    </source>
</evidence>
<dbReference type="Pfam" id="PF01590">
    <property type="entry name" value="GAF"/>
    <property type="match status" value="1"/>
</dbReference>
<comment type="caution">
    <text evidence="4">The sequence shown here is derived from an EMBL/GenBank/DDBJ whole genome shotgun (WGS) entry which is preliminary data.</text>
</comment>
<gene>
    <name evidence="4" type="ORF">IQ217_02485</name>
</gene>
<dbReference type="EMBL" id="JADEVV010000005">
    <property type="protein sequence ID" value="MBE9252737.1"/>
    <property type="molecule type" value="Genomic_DNA"/>
</dbReference>
<feature type="domain" description="PPM-type phosphatase" evidence="3">
    <location>
        <begin position="218"/>
        <end position="448"/>
    </location>
</feature>
<evidence type="ECO:0000313" key="4">
    <source>
        <dbReference type="EMBL" id="MBE9252737.1"/>
    </source>
</evidence>
<keyword evidence="1" id="KW-0378">Hydrolase</keyword>
<name>A0ABR9VN08_9SYNC</name>
<sequence>MVILKELVAKLYREQNKVQDLLGAMGYALRSLHNLNQFLELTPLMATRVTDADGSVLVLMREGEISIFEQIHGHKNGLKGTIKGALQKARQITPAPDSSTILSYFDRKLRQELPAIACYNTPILSHQEEVGRLYIFSQDRNYSWTPTRRKLLQLISDQTAVAIANSDLNQKLRSRESQDRELEIASEIQNQLLPRCCPQINGLDIAAQCKTASRVGGDYYDFIPANYDQLRQGDWLCRNTSHLGVPWSIVIGDVMGKGVPAGLIMTMTRGMLRAEVLNRHSPAQILNHLNRVMYADLENSHRFVTLFYSEYDPETSVLSYSNAAHNPPLLWRASSDTPQCLIPLDTEGALIGLESDSDYRDAQIQLIPGDVVLYYTDGLTDAGNAKGDRFDDKNLRIAFQRACESAQTAQGILTEIFTAVEAFVGSDNSHQTDKIPARDDMTLVVLRVKSTE</sequence>
<dbReference type="Pfam" id="PF07228">
    <property type="entry name" value="SpoIIE"/>
    <property type="match status" value="1"/>
</dbReference>
<proteinExistence type="predicted"/>
<accession>A0ABR9VN08</accession>
<reference evidence="4 5" key="1">
    <citation type="submission" date="2020-10" db="EMBL/GenBank/DDBJ databases">
        <authorList>
            <person name="Castelo-Branco R."/>
            <person name="Eusebio N."/>
            <person name="Adriana R."/>
            <person name="Vieira A."/>
            <person name="Brugerolle De Fraissinette N."/>
            <person name="Rezende De Castro R."/>
            <person name="Schneider M.P."/>
            <person name="Vasconcelos V."/>
            <person name="Leao P.N."/>
        </authorList>
    </citation>
    <scope>NUCLEOTIDE SEQUENCE [LARGE SCALE GENOMIC DNA]</scope>
    <source>
        <strain evidence="4 5">LEGE 00031</strain>
    </source>
</reference>
<dbReference type="SMART" id="SM00065">
    <property type="entry name" value="GAF"/>
    <property type="match status" value="1"/>
</dbReference>
<dbReference type="Proteomes" id="UP000658720">
    <property type="component" value="Unassembled WGS sequence"/>
</dbReference>
<evidence type="ECO:0000256" key="1">
    <source>
        <dbReference type="ARBA" id="ARBA00022801"/>
    </source>
</evidence>
<dbReference type="PANTHER" id="PTHR43156">
    <property type="entry name" value="STAGE II SPORULATION PROTEIN E-RELATED"/>
    <property type="match status" value="1"/>
</dbReference>
<dbReference type="InterPro" id="IPR036457">
    <property type="entry name" value="PPM-type-like_dom_sf"/>
</dbReference>
<dbReference type="Gene3D" id="3.30.450.40">
    <property type="match status" value="1"/>
</dbReference>
<dbReference type="SUPFAM" id="SSF55781">
    <property type="entry name" value="GAF domain-like"/>
    <property type="match status" value="1"/>
</dbReference>
<dbReference type="InterPro" id="IPR052016">
    <property type="entry name" value="Bact_Sigma-Reg"/>
</dbReference>
<dbReference type="PANTHER" id="PTHR43156:SF2">
    <property type="entry name" value="STAGE II SPORULATION PROTEIN E"/>
    <property type="match status" value="1"/>
</dbReference>
<protein>
    <submittedName>
        <fullName evidence="4">PP2C family protein-serine/threonine phosphatase</fullName>
    </submittedName>
</protein>
<keyword evidence="5" id="KW-1185">Reference proteome</keyword>